<gene>
    <name evidence="12" type="ORF">N0F65_004781</name>
</gene>
<feature type="domain" description="PHD-type" evidence="11">
    <location>
        <begin position="125"/>
        <end position="237"/>
    </location>
</feature>
<keyword evidence="3 6" id="KW-0863">Zinc-finger</keyword>
<dbReference type="InterPro" id="IPR001965">
    <property type="entry name" value="Znf_PHD"/>
</dbReference>
<dbReference type="PANTHER" id="PTHR47969">
    <property type="entry name" value="CHROMOSOME-ASSOCIATED KINESIN KIF4A-RELATED"/>
    <property type="match status" value="1"/>
</dbReference>
<feature type="domain" description="PHD-type" evidence="11">
    <location>
        <begin position="819"/>
        <end position="966"/>
    </location>
</feature>
<dbReference type="GO" id="GO:0003777">
    <property type="term" value="F:microtubule motor activity"/>
    <property type="evidence" value="ECO:0007669"/>
    <property type="project" value="InterPro"/>
</dbReference>
<evidence type="ECO:0000259" key="10">
    <source>
        <dbReference type="PROSITE" id="PS50067"/>
    </source>
</evidence>
<accession>A0AAV2Z761</accession>
<dbReference type="GO" id="GO:0008017">
    <property type="term" value="F:microtubule binding"/>
    <property type="evidence" value="ECO:0007669"/>
    <property type="project" value="InterPro"/>
</dbReference>
<organism evidence="12 13">
    <name type="scientific">Lagenidium giganteum</name>
    <dbReference type="NCBI Taxonomy" id="4803"/>
    <lineage>
        <taxon>Eukaryota</taxon>
        <taxon>Sar</taxon>
        <taxon>Stramenopiles</taxon>
        <taxon>Oomycota</taxon>
        <taxon>Peronosporomycetes</taxon>
        <taxon>Pythiales</taxon>
        <taxon>Pythiaceae</taxon>
    </lineage>
</organism>
<dbReference type="PROSITE" id="PS01359">
    <property type="entry name" value="ZF_PHD_1"/>
    <property type="match status" value="2"/>
</dbReference>
<comment type="similarity">
    <text evidence="7">Belongs to the TRAFAC class myosin-kinesin ATPase superfamily. Kinesin family.</text>
</comment>
<feature type="compositionally biased region" description="Polar residues" evidence="8">
    <location>
        <begin position="1723"/>
        <end position="1734"/>
    </location>
</feature>
<dbReference type="InterPro" id="IPR013083">
    <property type="entry name" value="Znf_RING/FYVE/PHD"/>
</dbReference>
<dbReference type="SUPFAM" id="SSF52540">
    <property type="entry name" value="P-loop containing nucleoside triphosphate hydrolases"/>
    <property type="match status" value="1"/>
</dbReference>
<evidence type="ECO:0000256" key="5">
    <source>
        <dbReference type="ARBA" id="ARBA00022840"/>
    </source>
</evidence>
<evidence type="ECO:0000256" key="2">
    <source>
        <dbReference type="ARBA" id="ARBA00022741"/>
    </source>
</evidence>
<dbReference type="PROSITE" id="PS50016">
    <property type="entry name" value="ZF_PHD_2"/>
    <property type="match status" value="2"/>
</dbReference>
<evidence type="ECO:0000259" key="11">
    <source>
        <dbReference type="PROSITE" id="PS51805"/>
    </source>
</evidence>
<dbReference type="SMART" id="SM00129">
    <property type="entry name" value="KISc"/>
    <property type="match status" value="1"/>
</dbReference>
<feature type="domain" description="PHD-type" evidence="9">
    <location>
        <begin position="58"/>
        <end position="109"/>
    </location>
</feature>
<dbReference type="CDD" id="cd00106">
    <property type="entry name" value="KISc"/>
    <property type="match status" value="1"/>
</dbReference>
<dbReference type="GO" id="GO:0051231">
    <property type="term" value="P:spindle elongation"/>
    <property type="evidence" value="ECO:0007669"/>
    <property type="project" value="TreeGrafter"/>
</dbReference>
<feature type="compositionally biased region" description="Basic and acidic residues" evidence="8">
    <location>
        <begin position="1756"/>
        <end position="1766"/>
    </location>
</feature>
<name>A0AAV2Z761_9STRA</name>
<evidence type="ECO:0000256" key="7">
    <source>
        <dbReference type="PROSITE-ProRule" id="PRU00283"/>
    </source>
</evidence>
<evidence type="ECO:0000259" key="9">
    <source>
        <dbReference type="PROSITE" id="PS50016"/>
    </source>
</evidence>
<evidence type="ECO:0000256" key="4">
    <source>
        <dbReference type="ARBA" id="ARBA00022833"/>
    </source>
</evidence>
<dbReference type="InterPro" id="IPR011011">
    <property type="entry name" value="Znf_FYVE_PHD"/>
</dbReference>
<dbReference type="InterPro" id="IPR019786">
    <property type="entry name" value="Zinc_finger_PHD-type_CS"/>
</dbReference>
<keyword evidence="1" id="KW-0479">Metal-binding</keyword>
<protein>
    <recommendedName>
        <fullName evidence="14">Kinesin-like protein</fullName>
    </recommendedName>
</protein>
<dbReference type="Gene3D" id="3.30.40.10">
    <property type="entry name" value="Zinc/RING finger domain, C3HC4 (zinc finger)"/>
    <property type="match status" value="3"/>
</dbReference>
<dbReference type="InterPro" id="IPR034732">
    <property type="entry name" value="EPHD"/>
</dbReference>
<dbReference type="EMBL" id="DAKRPA010000035">
    <property type="protein sequence ID" value="DBA02146.1"/>
    <property type="molecule type" value="Genomic_DNA"/>
</dbReference>
<evidence type="ECO:0000256" key="1">
    <source>
        <dbReference type="ARBA" id="ARBA00022723"/>
    </source>
</evidence>
<keyword evidence="7" id="KW-0505">Motor protein</keyword>
<evidence type="ECO:0000256" key="8">
    <source>
        <dbReference type="SAM" id="MobiDB-lite"/>
    </source>
</evidence>
<proteinExistence type="inferred from homology"/>
<feature type="binding site" evidence="7">
    <location>
        <begin position="1359"/>
        <end position="1366"/>
    </location>
    <ligand>
        <name>ATP</name>
        <dbReference type="ChEBI" id="CHEBI:30616"/>
    </ligand>
</feature>
<dbReference type="CDD" id="cd15571">
    <property type="entry name" value="ePHD"/>
    <property type="match status" value="2"/>
</dbReference>
<dbReference type="InterPro" id="IPR019821">
    <property type="entry name" value="Kinesin_motor_CS"/>
</dbReference>
<dbReference type="PROSITE" id="PS00411">
    <property type="entry name" value="KINESIN_MOTOR_1"/>
    <property type="match status" value="1"/>
</dbReference>
<dbReference type="Proteomes" id="UP001146120">
    <property type="component" value="Unassembled WGS sequence"/>
</dbReference>
<evidence type="ECO:0008006" key="14">
    <source>
        <dbReference type="Google" id="ProtNLM"/>
    </source>
</evidence>
<comment type="caution">
    <text evidence="12">The sequence shown here is derived from an EMBL/GenBank/DDBJ whole genome shotgun (WGS) entry which is preliminary data.</text>
</comment>
<dbReference type="SUPFAM" id="SSF57903">
    <property type="entry name" value="FYVE/PHD zinc finger"/>
    <property type="match status" value="2"/>
</dbReference>
<feature type="domain" description="PHD-type" evidence="9">
    <location>
        <begin position="760"/>
        <end position="810"/>
    </location>
</feature>
<keyword evidence="13" id="KW-1185">Reference proteome</keyword>
<dbReference type="PROSITE" id="PS51805">
    <property type="entry name" value="EPHD"/>
    <property type="match status" value="2"/>
</dbReference>
<feature type="region of interest" description="Disordered" evidence="8">
    <location>
        <begin position="540"/>
        <end position="559"/>
    </location>
</feature>
<dbReference type="SMART" id="SM00249">
    <property type="entry name" value="PHD"/>
    <property type="match status" value="5"/>
</dbReference>
<dbReference type="GO" id="GO:0007018">
    <property type="term" value="P:microtubule-based movement"/>
    <property type="evidence" value="ECO:0007669"/>
    <property type="project" value="InterPro"/>
</dbReference>
<evidence type="ECO:0000256" key="6">
    <source>
        <dbReference type="PROSITE-ProRule" id="PRU00146"/>
    </source>
</evidence>
<feature type="region of interest" description="Disordered" evidence="8">
    <location>
        <begin position="322"/>
        <end position="346"/>
    </location>
</feature>
<dbReference type="GO" id="GO:0008270">
    <property type="term" value="F:zinc ion binding"/>
    <property type="evidence" value="ECO:0007669"/>
    <property type="project" value="UniProtKB-KW"/>
</dbReference>
<dbReference type="Pfam" id="PF13831">
    <property type="entry name" value="PHD_2"/>
    <property type="match status" value="2"/>
</dbReference>
<feature type="region of interest" description="Disordered" evidence="8">
    <location>
        <begin position="372"/>
        <end position="403"/>
    </location>
</feature>
<evidence type="ECO:0000313" key="13">
    <source>
        <dbReference type="Proteomes" id="UP001146120"/>
    </source>
</evidence>
<keyword evidence="2 7" id="KW-0547">Nucleotide-binding</keyword>
<feature type="region of interest" description="Disordered" evidence="8">
    <location>
        <begin position="1721"/>
        <end position="1766"/>
    </location>
</feature>
<sequence>MTEHSALQVVDLTADNSPRSGATAVSAIAAVTSAAAVTTTASAPTSRSLLEDDDNDAASKCSICVEEVDYRGSALVQCHRCKLRVHVKCYGTSLPTDDSPWVCEACLYFTGADNTNEPATVQRIPPQCVICPITGGALRRTTQSGAWCHVLCVNWIPELSHSLPDTLDTPLDISMLQPNRETLRCIVCGQKGGCIQCISGRCARAFHPICAQRAPSSLIFMGYNNDNQQVYHCKMHLSDIATRKFEMVDTTWKQKPMVKKFLLEHPEAPGKCRVCANKMAGREQKDRHEVQCLLGWVTREEATNRKKLMAKLGIKPVKIEYKAKSGGGDKGATPERSGGKKKRQHAAMKPCRECGELVQESLMLGHLRKRCPQATETKGRAKNPKNPGVMKRRNSGTPSDNQVVDLSQSESNVQSDLSDVLFATWPGQTSGSLMDSTHWWKVVNSNFFSGKNFAKRRMESTCRNACGARLDDIGNFTKKASEQAWTCTDTAIMDRRPEDPNTLSIKSMLHRCDFLMRMSRIRCMEDVQVRPLIDVEHIASSENGSTDPPSAPANATTTSEQNVMSVKVVFQNTENMAMSCKFSMHRPRKDGGSHKRPLGGAVWSQYQQNREVLLAGHIMQDPAYSQRQEELWIALEDCEEVDVSKFEQLPPMNITEPDELTPEINLLMAQLNEQLHTNRYGLRPLCHKLQLTDHAERILRNKASVTEAYYKEFVWWKCLSKCLMVGYKDVTKVVDTDKDATDAPTSDDNDDNENEEPIDDGTCVICFDGQSPESNPIIFCDRCDLAVHQRCYGVVEVPSSDFYCDCCQIEDDGEDPAVSVFCQLCSLRDGAFKKTVDGKWVHVVCALWCPGVWIGNLMSLTEIRLVGGVNKPRFVDNLHEVEARLTDTTPAMSASDATTMTMLHTQAPPLRHGSLCIFCRVACGRTIQCCEGVCGTSFHALCAWFHGLPMTITLTDHGFVYFGGGAGLKFQIHCESHLPERYSVETCRSEGKRRGRFRIDSFFVTQSKRERFSASRVEDPLLGGRIAKALLAELDPTGGQSHFTDREMCSACFEYESPVLDGEEIDVHKFSLRQFLVRCQYCNVYIHPACCSSEMDSPSEIYRSNLICERCTVLNGSSPQPCVICDQSSDYMMPCADADPSGQVAKTAKLLESQGPTNPSNGSSMLLLQNAMASQVPRHLLNQRLQQNNSQEQKLQQTRPVQYNKWVHAFCREWAKMKVARRHDTMIWESGCLDQAESTWQVVSQLSQHIEGSCTSEQALDSQTARLDELGTAPPLSQRIQVFIRVRPDSRSDSTSVTISEQQSTIRVQHAHQNGSSVVECTYDHVFGETASQEEVFQKVEPVIHAALQGYNATIFAYGPTGTGKTHTIFGNDNESVPSGELEDDGGPERSGWGVIPRAASYLLKHMSIIREANASIQVDLQCSFMQIYNDRLFDLLADKRRQKPLIIREQPTLDGTTQVVLQGLSSEHFRNLPEALNILQRGRTNRSVRETEGNATSSRSHAIVQFIVTSERALPNGDRLIRKSRLNVVDLAGSEKWNTDVSMEDAHSQELKNINASLSALGNCIAALAEAGRKHIPYRDSMLTRLLQDSFGGNTQASLIATVSPLTRNAEDTIRTLQFADRARSVMQTVHVNETVTGSSELLLAKVQIAKLRERLESEQRRRRRESESIQRDFLEKVQLKDKEIQKLAKENATISRQREEDNKRIRALESRIKDLEISADLQRQSRPISSNNGNGGAPASREERPQKSMKKNGSGKDVRGGGRL</sequence>
<dbReference type="Pfam" id="PF00225">
    <property type="entry name" value="Kinesin"/>
    <property type="match status" value="1"/>
</dbReference>
<dbReference type="Pfam" id="PF13832">
    <property type="entry name" value="zf-HC5HC2H_2"/>
    <property type="match status" value="2"/>
</dbReference>
<feature type="compositionally biased region" description="Acidic residues" evidence="8">
    <location>
        <begin position="745"/>
        <end position="757"/>
    </location>
</feature>
<dbReference type="PANTHER" id="PTHR47969:SF29">
    <property type="entry name" value="KINESIN-LIKE PROTEIN"/>
    <property type="match status" value="1"/>
</dbReference>
<dbReference type="Pfam" id="PF13771">
    <property type="entry name" value="zf-HC5HC2H"/>
    <property type="match status" value="1"/>
</dbReference>
<keyword evidence="4" id="KW-0862">Zinc</keyword>
<reference evidence="12" key="1">
    <citation type="submission" date="2022-11" db="EMBL/GenBank/DDBJ databases">
        <authorList>
            <person name="Morgan W.R."/>
            <person name="Tartar A."/>
        </authorList>
    </citation>
    <scope>NUCLEOTIDE SEQUENCE</scope>
    <source>
        <strain evidence="12">ARSEF 373</strain>
    </source>
</reference>
<dbReference type="InterPro" id="IPR036961">
    <property type="entry name" value="Kinesin_motor_dom_sf"/>
</dbReference>
<dbReference type="InterPro" id="IPR027640">
    <property type="entry name" value="Kinesin-like_fam"/>
</dbReference>
<dbReference type="PROSITE" id="PS50067">
    <property type="entry name" value="KINESIN_MOTOR_2"/>
    <property type="match status" value="1"/>
</dbReference>
<feature type="region of interest" description="Disordered" evidence="8">
    <location>
        <begin position="738"/>
        <end position="757"/>
    </location>
</feature>
<dbReference type="PRINTS" id="PR00380">
    <property type="entry name" value="KINESINHEAVY"/>
</dbReference>
<evidence type="ECO:0000313" key="12">
    <source>
        <dbReference type="EMBL" id="DBA02146.1"/>
    </source>
</evidence>
<dbReference type="InterPro" id="IPR027417">
    <property type="entry name" value="P-loop_NTPase"/>
</dbReference>
<evidence type="ECO:0000256" key="3">
    <source>
        <dbReference type="ARBA" id="ARBA00022771"/>
    </source>
</evidence>
<keyword evidence="5 7" id="KW-0067">ATP-binding</keyword>
<reference evidence="12" key="2">
    <citation type="journal article" date="2023" name="Microbiol Resour">
        <title>Decontamination and Annotation of the Draft Genome Sequence of the Oomycete Lagenidium giganteum ARSEF 373.</title>
        <authorList>
            <person name="Morgan W.R."/>
            <person name="Tartar A."/>
        </authorList>
    </citation>
    <scope>NUCLEOTIDE SEQUENCE</scope>
    <source>
        <strain evidence="12">ARSEF 373</strain>
    </source>
</reference>
<dbReference type="GO" id="GO:0005875">
    <property type="term" value="C:microtubule associated complex"/>
    <property type="evidence" value="ECO:0007669"/>
    <property type="project" value="TreeGrafter"/>
</dbReference>
<feature type="domain" description="Kinesin motor" evidence="10">
    <location>
        <begin position="1279"/>
        <end position="1627"/>
    </location>
</feature>
<dbReference type="CDD" id="cd15492">
    <property type="entry name" value="PHD_BRPF_JADE_like"/>
    <property type="match status" value="1"/>
</dbReference>
<dbReference type="GO" id="GO:0007052">
    <property type="term" value="P:mitotic spindle organization"/>
    <property type="evidence" value="ECO:0007669"/>
    <property type="project" value="TreeGrafter"/>
</dbReference>
<dbReference type="InterPro" id="IPR019787">
    <property type="entry name" value="Znf_PHD-finger"/>
</dbReference>
<dbReference type="Gene3D" id="3.40.850.10">
    <property type="entry name" value="Kinesin motor domain"/>
    <property type="match status" value="1"/>
</dbReference>
<dbReference type="InterPro" id="IPR001752">
    <property type="entry name" value="Kinesin_motor_dom"/>
</dbReference>
<dbReference type="GO" id="GO:0005524">
    <property type="term" value="F:ATP binding"/>
    <property type="evidence" value="ECO:0007669"/>
    <property type="project" value="UniProtKB-UniRule"/>
</dbReference>